<dbReference type="AlphaFoldDB" id="K9YRB2"/>
<gene>
    <name evidence="1" type="ORF">Dacsa_0071</name>
</gene>
<dbReference type="KEGG" id="dsl:Dacsa_0071"/>
<dbReference type="eggNOG" id="COG2948">
    <property type="taxonomic scope" value="Bacteria"/>
</dbReference>
<dbReference type="STRING" id="13035.Dacsa_0071"/>
<dbReference type="Proteomes" id="UP000010482">
    <property type="component" value="Chromosome"/>
</dbReference>
<dbReference type="HOGENOM" id="CLU_069770_0_0_3"/>
<evidence type="ECO:0000313" key="2">
    <source>
        <dbReference type="Proteomes" id="UP000010482"/>
    </source>
</evidence>
<protein>
    <submittedName>
        <fullName evidence="1">Uncharacterized protein</fullName>
    </submittedName>
</protein>
<dbReference type="RefSeq" id="WP_015227903.1">
    <property type="nucleotide sequence ID" value="NC_019780.1"/>
</dbReference>
<name>K9YRB2_DACS8</name>
<reference evidence="1" key="1">
    <citation type="submission" date="2012-04" db="EMBL/GenBank/DDBJ databases">
        <title>Finished genome of Dactylococcopsis salina PCC 8305.</title>
        <authorList>
            <consortium name="US DOE Joint Genome Institute"/>
            <person name="Gugger M."/>
            <person name="Coursin T."/>
            <person name="Rippka R."/>
            <person name="Tandeau De Marsac N."/>
            <person name="Huntemann M."/>
            <person name="Wei C.-L."/>
            <person name="Han J."/>
            <person name="Detter J.C."/>
            <person name="Han C."/>
            <person name="Tapia R."/>
            <person name="Daligault H."/>
            <person name="Chen A."/>
            <person name="Krypides N."/>
            <person name="Mavromatis K."/>
            <person name="Markowitz V."/>
            <person name="Szeto E."/>
            <person name="Ivanova N."/>
            <person name="Ovchinnikova G."/>
            <person name="Pagani I."/>
            <person name="Pati A."/>
            <person name="Goodwin L."/>
            <person name="Peters L."/>
            <person name="Pitluck S."/>
            <person name="Woyke T."/>
            <person name="Kerfeld C."/>
        </authorList>
    </citation>
    <scope>NUCLEOTIDE SEQUENCE [LARGE SCALE GENOMIC DNA]</scope>
    <source>
        <strain evidence="1">PCC 8305</strain>
    </source>
</reference>
<dbReference type="OrthoDB" id="9767597at2"/>
<accession>K9YRB2</accession>
<dbReference type="EMBL" id="CP003944">
    <property type="protein sequence ID" value="AFZ48890.1"/>
    <property type="molecule type" value="Genomic_DNA"/>
</dbReference>
<proteinExistence type="predicted"/>
<sequence>MSKLSTVKKGTLTVLSLFLGMGVTTPLLLSNQASAQFVHSNIAQVRRIAIPSGVSLPVRYDEAEKIVVLPDETVPVTLQIAANIKDRQGRILIPYGSELVGEVQPVGNGARFVAQELKVAGESSQSINASSQVVTRRETVKRGASTGDILEGAAIGAAAASVIAGITGDRAIATEEVLGGVGLGALGGLLLGKDEVEVISIDPNQDLDITLNSRLALSY</sequence>
<keyword evidence="2" id="KW-1185">Reference proteome</keyword>
<evidence type="ECO:0000313" key="1">
    <source>
        <dbReference type="EMBL" id="AFZ48890.1"/>
    </source>
</evidence>
<organism evidence="1 2">
    <name type="scientific">Dactylococcopsis salina (strain PCC 8305)</name>
    <name type="common">Myxobactron salinum</name>
    <dbReference type="NCBI Taxonomy" id="13035"/>
    <lineage>
        <taxon>Bacteria</taxon>
        <taxon>Bacillati</taxon>
        <taxon>Cyanobacteriota</taxon>
        <taxon>Cyanophyceae</taxon>
        <taxon>Nodosilineales</taxon>
        <taxon>Cymatolegaceae</taxon>
        <taxon>Dactylococcopsis</taxon>
    </lineage>
</organism>